<evidence type="ECO:0000256" key="3">
    <source>
        <dbReference type="ARBA" id="ARBA00022692"/>
    </source>
</evidence>
<dbReference type="PANTHER" id="PTHR23513">
    <property type="entry name" value="INTEGRAL MEMBRANE EFFLUX PROTEIN-RELATED"/>
    <property type="match status" value="1"/>
</dbReference>
<dbReference type="RefSeq" id="WP_344557249.1">
    <property type="nucleotide sequence ID" value="NZ_BAAANS010000059.1"/>
</dbReference>
<feature type="transmembrane region" description="Helical" evidence="6">
    <location>
        <begin position="338"/>
        <end position="366"/>
    </location>
</feature>
<gene>
    <name evidence="7" type="ORF">GCM10009759_64020</name>
</gene>
<feature type="transmembrane region" description="Helical" evidence="6">
    <location>
        <begin position="35"/>
        <end position="60"/>
    </location>
</feature>
<keyword evidence="4 6" id="KW-1133">Transmembrane helix</keyword>
<evidence type="ECO:0000256" key="6">
    <source>
        <dbReference type="SAM" id="Phobius"/>
    </source>
</evidence>
<feature type="transmembrane region" description="Helical" evidence="6">
    <location>
        <begin position="218"/>
        <end position="241"/>
    </location>
</feature>
<accession>A0ABN2XW13</accession>
<reference evidence="7 8" key="1">
    <citation type="journal article" date="2019" name="Int. J. Syst. Evol. Microbiol.">
        <title>The Global Catalogue of Microorganisms (GCM) 10K type strain sequencing project: providing services to taxonomists for standard genome sequencing and annotation.</title>
        <authorList>
            <consortium name="The Broad Institute Genomics Platform"/>
            <consortium name="The Broad Institute Genome Sequencing Center for Infectious Disease"/>
            <person name="Wu L."/>
            <person name="Ma J."/>
        </authorList>
    </citation>
    <scope>NUCLEOTIDE SEQUENCE [LARGE SCALE GENOMIC DNA]</scope>
    <source>
        <strain evidence="7 8">JCM 14559</strain>
    </source>
</reference>
<comment type="caution">
    <text evidence="7">The sequence shown here is derived from an EMBL/GenBank/DDBJ whole genome shotgun (WGS) entry which is preliminary data.</text>
</comment>
<feature type="transmembrane region" description="Helical" evidence="6">
    <location>
        <begin position="247"/>
        <end position="269"/>
    </location>
</feature>
<dbReference type="EMBL" id="BAAANS010000059">
    <property type="protein sequence ID" value="GAA2117550.1"/>
    <property type="molecule type" value="Genomic_DNA"/>
</dbReference>
<comment type="subcellular location">
    <subcellularLocation>
        <location evidence="1">Cell membrane</location>
        <topology evidence="1">Multi-pass membrane protein</topology>
    </subcellularLocation>
</comment>
<dbReference type="PANTHER" id="PTHR23513:SF6">
    <property type="entry name" value="MAJOR FACILITATOR SUPERFAMILY ASSOCIATED DOMAIN-CONTAINING PROTEIN"/>
    <property type="match status" value="1"/>
</dbReference>
<dbReference type="SUPFAM" id="SSF103473">
    <property type="entry name" value="MFS general substrate transporter"/>
    <property type="match status" value="1"/>
</dbReference>
<name>A0ABN2XW13_9ACTN</name>
<dbReference type="Pfam" id="PF07690">
    <property type="entry name" value="MFS_1"/>
    <property type="match status" value="1"/>
</dbReference>
<dbReference type="Proteomes" id="UP001500897">
    <property type="component" value="Unassembled WGS sequence"/>
</dbReference>
<keyword evidence="8" id="KW-1185">Reference proteome</keyword>
<evidence type="ECO:0000313" key="8">
    <source>
        <dbReference type="Proteomes" id="UP001500897"/>
    </source>
</evidence>
<evidence type="ECO:0000256" key="4">
    <source>
        <dbReference type="ARBA" id="ARBA00022989"/>
    </source>
</evidence>
<evidence type="ECO:0000313" key="7">
    <source>
        <dbReference type="EMBL" id="GAA2117550.1"/>
    </source>
</evidence>
<sequence>MRLLLAGRTVSAAGSAVTAVALPLVAVVDLDAGPAAVGLLAAAVWLPWLLLGLPAGVWVGRWPRRPVMVGCDLATAALLASVPVAGWCGALTLGHLLAVALLAGAGGVFFQAAFQAQLPELVAPERLSSANARLQGGTSLAQLVGPALAGPAAQTFGARSGLFADALTFLCSALSLLLVRTRPAPGRGKERPEEPEPLRAQVAAGFRHLLHDPYLRAITAYGAVANLALAVGQSVLVPYLVRELRLGAGLVGPLAALSALGGAAGAAPAGPAGRRWGTARGTAAVQLLAVPFAALLPLARPGAGVALSALGSTVLVAGVVAGNVVFTTFRQRRVPAALLTRVVTSAMTLNHATLPLGALLGGAVAAAAGPRAALWLSAALLSGAAVRLRRGPLARVRDLPVD</sequence>
<protein>
    <submittedName>
        <fullName evidence="7">MFS transporter</fullName>
    </submittedName>
</protein>
<keyword evidence="5 6" id="KW-0472">Membrane</keyword>
<evidence type="ECO:0000256" key="5">
    <source>
        <dbReference type="ARBA" id="ARBA00023136"/>
    </source>
</evidence>
<evidence type="ECO:0000256" key="1">
    <source>
        <dbReference type="ARBA" id="ARBA00004651"/>
    </source>
</evidence>
<evidence type="ECO:0000256" key="2">
    <source>
        <dbReference type="ARBA" id="ARBA00022475"/>
    </source>
</evidence>
<organism evidence="7 8">
    <name type="scientific">Kitasatospora saccharophila</name>
    <dbReference type="NCBI Taxonomy" id="407973"/>
    <lineage>
        <taxon>Bacteria</taxon>
        <taxon>Bacillati</taxon>
        <taxon>Actinomycetota</taxon>
        <taxon>Actinomycetes</taxon>
        <taxon>Kitasatosporales</taxon>
        <taxon>Streptomycetaceae</taxon>
        <taxon>Kitasatospora</taxon>
    </lineage>
</organism>
<keyword evidence="3 6" id="KW-0812">Transmembrane</keyword>
<feature type="transmembrane region" description="Helical" evidence="6">
    <location>
        <begin position="305"/>
        <end position="326"/>
    </location>
</feature>
<dbReference type="InterPro" id="IPR036259">
    <property type="entry name" value="MFS_trans_sf"/>
</dbReference>
<keyword evidence="2" id="KW-1003">Cell membrane</keyword>
<dbReference type="InterPro" id="IPR011701">
    <property type="entry name" value="MFS"/>
</dbReference>
<proteinExistence type="predicted"/>
<dbReference type="CDD" id="cd06173">
    <property type="entry name" value="MFS_MefA_like"/>
    <property type="match status" value="1"/>
</dbReference>
<dbReference type="Gene3D" id="1.20.1250.20">
    <property type="entry name" value="MFS general substrate transporter like domains"/>
    <property type="match status" value="1"/>
</dbReference>